<feature type="coiled-coil region" evidence="1">
    <location>
        <begin position="4130"/>
        <end position="4164"/>
    </location>
</feature>
<feature type="compositionally biased region" description="Basic and acidic residues" evidence="2">
    <location>
        <begin position="3743"/>
        <end position="3777"/>
    </location>
</feature>
<dbReference type="GeneID" id="94431374"/>
<feature type="compositionally biased region" description="Basic and acidic residues" evidence="2">
    <location>
        <begin position="210"/>
        <end position="292"/>
    </location>
</feature>
<reference evidence="4 5" key="1">
    <citation type="journal article" date="2017" name="Int. J. Parasitol.">
        <title>The genome of the protozoan parasite Cystoisospora suis and a reverse vaccinology approach to identify vaccine candidates.</title>
        <authorList>
            <person name="Palmieri N."/>
            <person name="Shrestha A."/>
            <person name="Ruttkowski B."/>
            <person name="Beck T."/>
            <person name="Vogl C."/>
            <person name="Tomley F."/>
            <person name="Blake D.P."/>
            <person name="Joachim A."/>
        </authorList>
    </citation>
    <scope>NUCLEOTIDE SEQUENCE [LARGE SCALE GENOMIC DNA]</scope>
    <source>
        <strain evidence="4 5">Wien I</strain>
    </source>
</reference>
<feature type="compositionally biased region" description="Low complexity" evidence="2">
    <location>
        <begin position="1952"/>
        <end position="1964"/>
    </location>
</feature>
<feature type="compositionally biased region" description="Basic and acidic residues" evidence="2">
    <location>
        <begin position="2708"/>
        <end position="2734"/>
    </location>
</feature>
<feature type="region of interest" description="Disordered" evidence="2">
    <location>
        <begin position="2688"/>
        <end position="2826"/>
    </location>
</feature>
<feature type="compositionally biased region" description="Basic and acidic residues" evidence="2">
    <location>
        <begin position="2092"/>
        <end position="2123"/>
    </location>
</feature>
<feature type="region of interest" description="Disordered" evidence="2">
    <location>
        <begin position="1917"/>
        <end position="1982"/>
    </location>
</feature>
<feature type="compositionally biased region" description="Low complexity" evidence="2">
    <location>
        <begin position="759"/>
        <end position="769"/>
    </location>
</feature>
<feature type="compositionally biased region" description="Low complexity" evidence="2">
    <location>
        <begin position="2753"/>
        <end position="2769"/>
    </location>
</feature>
<feature type="region of interest" description="Disordered" evidence="2">
    <location>
        <begin position="3645"/>
        <end position="3955"/>
    </location>
</feature>
<dbReference type="OrthoDB" id="333832at2759"/>
<evidence type="ECO:0000256" key="1">
    <source>
        <dbReference type="SAM" id="Coils"/>
    </source>
</evidence>
<feature type="compositionally biased region" description="Basic and acidic residues" evidence="2">
    <location>
        <begin position="180"/>
        <end position="193"/>
    </location>
</feature>
<feature type="compositionally biased region" description="Acidic residues" evidence="2">
    <location>
        <begin position="373"/>
        <end position="385"/>
    </location>
</feature>
<accession>A0A2C6JRB0</accession>
<feature type="compositionally biased region" description="Low complexity" evidence="2">
    <location>
        <begin position="832"/>
        <end position="857"/>
    </location>
</feature>
<evidence type="ECO:0000256" key="2">
    <source>
        <dbReference type="SAM" id="MobiDB-lite"/>
    </source>
</evidence>
<feature type="compositionally biased region" description="Basic and acidic residues" evidence="2">
    <location>
        <begin position="4585"/>
        <end position="4604"/>
    </location>
</feature>
<gene>
    <name evidence="4" type="ORF">CSUI_008024</name>
</gene>
<feature type="compositionally biased region" description="Basic and acidic residues" evidence="2">
    <location>
        <begin position="2478"/>
        <end position="2510"/>
    </location>
</feature>
<feature type="compositionally biased region" description="Basic and acidic residues" evidence="2">
    <location>
        <begin position="4874"/>
        <end position="4913"/>
    </location>
</feature>
<feature type="region of interest" description="Disordered" evidence="2">
    <location>
        <begin position="4056"/>
        <end position="4080"/>
    </location>
</feature>
<feature type="compositionally biased region" description="Basic and acidic residues" evidence="2">
    <location>
        <begin position="508"/>
        <end position="541"/>
    </location>
</feature>
<feature type="compositionally biased region" description="Basic and acidic residues" evidence="2">
    <location>
        <begin position="918"/>
        <end position="958"/>
    </location>
</feature>
<feature type="compositionally biased region" description="Basic and acidic residues" evidence="2">
    <location>
        <begin position="3645"/>
        <end position="3688"/>
    </location>
</feature>
<feature type="compositionally biased region" description="Polar residues" evidence="2">
    <location>
        <begin position="3855"/>
        <end position="3867"/>
    </location>
</feature>
<feature type="compositionally biased region" description="Low complexity" evidence="2">
    <location>
        <begin position="1195"/>
        <end position="1212"/>
    </location>
</feature>
<feature type="compositionally biased region" description="Polar residues" evidence="2">
    <location>
        <begin position="4509"/>
        <end position="4522"/>
    </location>
</feature>
<protein>
    <recommendedName>
        <fullName evidence="3">Vps41 beta-propeller domain-containing protein</fullName>
    </recommendedName>
</protein>
<feature type="compositionally biased region" description="Basic and acidic residues" evidence="2">
    <location>
        <begin position="386"/>
        <end position="404"/>
    </location>
</feature>
<feature type="compositionally biased region" description="Basic and acidic residues" evidence="2">
    <location>
        <begin position="4070"/>
        <end position="4080"/>
    </location>
</feature>
<feature type="compositionally biased region" description="Basic and acidic residues" evidence="2">
    <location>
        <begin position="4966"/>
        <end position="4978"/>
    </location>
</feature>
<feature type="region of interest" description="Disordered" evidence="2">
    <location>
        <begin position="2212"/>
        <end position="2242"/>
    </location>
</feature>
<feature type="compositionally biased region" description="Basic and acidic residues" evidence="2">
    <location>
        <begin position="2530"/>
        <end position="2546"/>
    </location>
</feature>
<feature type="compositionally biased region" description="Basic and acidic residues" evidence="2">
    <location>
        <begin position="1307"/>
        <end position="1333"/>
    </location>
</feature>
<feature type="compositionally biased region" description="Low complexity" evidence="2">
    <location>
        <begin position="1632"/>
        <end position="1649"/>
    </location>
</feature>
<dbReference type="InterPro" id="IPR057780">
    <property type="entry name" value="Beta-prop_Vps41"/>
</dbReference>
<feature type="region of interest" description="Disordered" evidence="2">
    <location>
        <begin position="2478"/>
        <end position="2556"/>
    </location>
</feature>
<feature type="region of interest" description="Disordered" evidence="2">
    <location>
        <begin position="1507"/>
        <end position="1559"/>
    </location>
</feature>
<feature type="region of interest" description="Disordered" evidence="2">
    <location>
        <begin position="912"/>
        <end position="963"/>
    </location>
</feature>
<feature type="region of interest" description="Disordered" evidence="2">
    <location>
        <begin position="4831"/>
        <end position="4979"/>
    </location>
</feature>
<feature type="region of interest" description="Disordered" evidence="2">
    <location>
        <begin position="2419"/>
        <end position="2442"/>
    </location>
</feature>
<feature type="compositionally biased region" description="Low complexity" evidence="2">
    <location>
        <begin position="1076"/>
        <end position="1097"/>
    </location>
</feature>
<feature type="region of interest" description="Disordered" evidence="2">
    <location>
        <begin position="759"/>
        <end position="900"/>
    </location>
</feature>
<comment type="caution">
    <text evidence="4">The sequence shown here is derived from an EMBL/GenBank/DDBJ whole genome shotgun (WGS) entry which is preliminary data.</text>
</comment>
<feature type="compositionally biased region" description="Low complexity" evidence="2">
    <location>
        <begin position="1334"/>
        <end position="1356"/>
    </location>
</feature>
<dbReference type="PANTHER" id="PTHR13354">
    <property type="entry name" value="ROUND SPERMATID BASIC PROTEIN 1"/>
    <property type="match status" value="1"/>
</dbReference>
<feature type="compositionally biased region" description="Basic and acidic residues" evidence="2">
    <location>
        <begin position="3787"/>
        <end position="3817"/>
    </location>
</feature>
<feature type="compositionally biased region" description="Low complexity" evidence="2">
    <location>
        <begin position="1408"/>
        <end position="1419"/>
    </location>
</feature>
<feature type="compositionally biased region" description="Basic and acidic residues" evidence="2">
    <location>
        <begin position="1517"/>
        <end position="1546"/>
    </location>
</feature>
<feature type="compositionally biased region" description="Low complexity" evidence="2">
    <location>
        <begin position="1233"/>
        <end position="1246"/>
    </location>
</feature>
<feature type="compositionally biased region" description="Acidic residues" evidence="2">
    <location>
        <begin position="549"/>
        <end position="594"/>
    </location>
</feature>
<feature type="domain" description="Vps41 beta-propeller" evidence="3">
    <location>
        <begin position="1785"/>
        <end position="1901"/>
    </location>
</feature>
<feature type="compositionally biased region" description="Basic and acidic residues" evidence="2">
    <location>
        <begin position="4942"/>
        <end position="4959"/>
    </location>
</feature>
<feature type="compositionally biased region" description="Basic and acidic residues" evidence="2">
    <location>
        <begin position="353"/>
        <end position="372"/>
    </location>
</feature>
<dbReference type="GO" id="GO:0005634">
    <property type="term" value="C:nucleus"/>
    <property type="evidence" value="ECO:0007669"/>
    <property type="project" value="InterPro"/>
</dbReference>
<feature type="compositionally biased region" description="Basic and acidic residues" evidence="2">
    <location>
        <begin position="799"/>
        <end position="812"/>
    </location>
</feature>
<feature type="compositionally biased region" description="Basic and acidic residues" evidence="2">
    <location>
        <begin position="434"/>
        <end position="462"/>
    </location>
</feature>
<dbReference type="Proteomes" id="UP000221165">
    <property type="component" value="Unassembled WGS sequence"/>
</dbReference>
<feature type="compositionally biased region" description="Basic and acidic residues" evidence="2">
    <location>
        <begin position="473"/>
        <end position="496"/>
    </location>
</feature>
<feature type="compositionally biased region" description="Low complexity" evidence="2">
    <location>
        <begin position="1921"/>
        <end position="1938"/>
    </location>
</feature>
<feature type="compositionally biased region" description="Basic and acidic residues" evidence="2">
    <location>
        <begin position="3148"/>
        <end position="3164"/>
    </location>
</feature>
<feature type="region of interest" description="Disordered" evidence="2">
    <location>
        <begin position="1395"/>
        <end position="1474"/>
    </location>
</feature>
<feature type="compositionally biased region" description="Low complexity" evidence="2">
    <location>
        <begin position="3690"/>
        <end position="3699"/>
    </location>
</feature>
<feature type="compositionally biased region" description="Polar residues" evidence="2">
    <location>
        <begin position="813"/>
        <end position="824"/>
    </location>
</feature>
<feature type="compositionally biased region" description="Low complexity" evidence="2">
    <location>
        <begin position="4482"/>
        <end position="4493"/>
    </location>
</feature>
<feature type="region of interest" description="Disordered" evidence="2">
    <location>
        <begin position="1192"/>
        <end position="1212"/>
    </location>
</feature>
<feature type="region of interest" description="Disordered" evidence="2">
    <location>
        <begin position="1225"/>
        <end position="1264"/>
    </location>
</feature>
<feature type="compositionally biased region" description="Polar residues" evidence="2">
    <location>
        <begin position="630"/>
        <end position="639"/>
    </location>
</feature>
<sequence length="5019" mass="559163">MEEESRTPPWSSSDFVVVAAGGDDDESAAQREKDEERTREVDEKKKVEEGERKETGEEKICRRDLGASHDRCFSKSHDEEEENERVSSHMEESRKEEEKKNEKMEDVAPVYHQSSCEQGKEETAINLSEKNLMRVTPLMRREEVKEMSRAVNEMTDTESIPSALPAVISSSPVSSSLSEGQHHDGVSLDRDEGSSEGGLSSSCHLQDGVAGDKGREREEMSPSSHEEDHRSGGCEKESSFSPVVEERKEGPGENDGGEDRGQMAVVVKDEGLLGSIRKEEEEERREEQKKEQVVVVGGEEGKADEEEKGDVVMIEDEKRGENAAMREIESSKKDDDGGKEEECGWVLADWEMQMEKGREEEEEEKREKKREEESEEGIVVEEEDELREKGEEATGVESQEKKGDDEEGEVREPLLVNADDSDFDNRFSPSQGRDATREDNTRSLDEKAEEEHDEEERKKTTMTEEEAASSSREQIRRDTTHQTDPRESIDEHRCDVDDALAAGPAVSQRREAPQQEGAEKEKNNSMIEERNEEEGGKEQKVKSFSSPREEEENEHSHDGDDDESDHENSREEEEEEGGNEEDDEEEEEEDDIDGFLDSYTSSLSSFSSSYPFSPFFHQMNGRQDRRDSLSSRTAPSLTFSPLFFPNEEDLKVDNPTRLSTFLSHLWDSSPSPSFSTSYSLINSALHDSTVNPSLHPNSEISSSSSPAEVSSSSSSSHEFFPTFQAQAPSLHILRTLRLLDRRLQREKHHLLHLKTIDKSSATSSLSSPSVREDEGQGRVGVDPTVSSSKISSEEGDFTCQRRDGELQNRRTTGDSLNKGHNTSPRGEGKEVSSSSPSPSLSSSSSARSSQRALFLASKGEGRELVVTDDGLREENKERHQMRGEMNRESGGDGGSKEDEGSLACMRGALLTSETDDSSCDRQKEDSNVKKVGMEEKKGEESSMDDNKKISDLPRDEKLSSPLSLDSGRSLRISACAFIPSPSGLYAGEGSDHLRAEKENLSGYRAVLGSAEGSLLLFDCSRLINKRSLPFSSIGRRRHVRGTRVNENETCVTSGHPSVHATSDDHGINTGTSQSPSRVSPGRSIFSSSSSCCPSNGVEDSDEETESEDADRERHPFISSPSSCFSSSSFSSCSSPSFPPLHLRGHTDEISCISSDKAGYHVASCAIDGRVLVHQIPFILVLTARKLPSSKSRVLASSSNSPPDSANPNDPSFLYSSSSSSSCTYPRDIGEKASVPSSRSTPSSCTPGCRESSGAPPHGLHSYRSSPSILFTHEHMRKGNRVDCRASSENEHSSSSEGSKGSRRRRAGEKEGRKERKGEAVHSNEHSDMSKDSSHISSSSSSSSSASCNSSASSSSSRRPFKRSATYSATTATYFTSNLLGTTSASPAAVSVGIKPVSGRRRSSQGLPSKSDGSSNSSSSIRKFNGREKNCEGGEGRREGEREDGDEGDVYVRNEFSSSYVPERRSDTSSSYVYGMDAGDHDKARWMEKKRGDGGSFLRDCFTVLSHSDDDEEDDGDTLARMRDTSEEGVEEERSRRSTEGRREGCEKKRRFRKRDTSQDQLQDLLSIPPLWSVVFPQPLFSIAIDPCFYVCTPQPQTIHLLLSPSLHSPSLLVRSSNPLPKHLPLWFQNSPVSSSSSSCRRPPLSSHLSQQQRRDIGLEQEGEGMREERRSEEGNEERRKPDLFRGSQVHERKEDGVSVRSSIHHDEDLSTFTTRKEEGRDAPDSLSNNSRSSRRTPRKTHEQGEEYLYRPTPTVGTSTSSSSPMIHPSHFSCSSSYPQQHVHQPQCLIFGSLDGRLILHRHGYFYTSNHLIHSGEGAITCISWRNSLLAWSNQLGVKILDVDTQQKVSFIPNTSPSLSSSSSSSSSATRGEKCQLEWAADDVLCICWRHLIRIVCIRSKDLLGVVDSDLHPHTLSSSLASPGAQQLQGSLSSNQQASRTRIPGRESDTLRPSHPSSSLHLSQSHIHHRDLSSSGKKNEGMQREASLWPYQHQKPPSHQGNQELHLSSGQLLHAVGGGTSQAGTGRYEGIANRSSLLTSSSQTKKSASSLKYAEVIFSLDFFSGSPPLSPLSGILVFKVKHAACLLQDGDDAAEKSREKKEKQQQQERRRGGESMDHHTDGKKTKGPLLLAALSLSPSLSSSSSSVLDVFLIGRDGEIKSEEKLRLSSPPAYDENKFPISQKLGPSSSISHASLSSFNHNDPSKKTAFLLNSTREHSSSHSQVKGENPFVQERGGEEQKIKEEEEEKVCVSSFLPWNLEAKGVGGLLTRESLFWLIRPRDDEDQALSLLSRACDSPGRLVEFLQTASRVSPSFLLHMCHASILSNLLSKGHPLVAASLVPVLSKHLLQDDVDKKKEEKKERKAYERKSREDVSIINTNWWVSLILMFHSFKALPYLLFFFPLPSLTDSSSSPHLLSSSALAQTSTPGQRGDEDKEEDAQETASSCVSPRVYELFLTLLAFCPSSSSFSSKLMAWKDTKDRQRESSEKKKSPEKQRGEETQGSHTEREKRLSSVVHTPEIETHSLSSSKGIFEEAKEPERKKHETPREGLSSTSSSLLNHHRFSSSSSYSFFVSLQNAVAFCFAVRQWGHLPASIAFRLLNRLRQFVFHLHPIEVASLSPYMRSKVLDDTQEKEDMRYTGMKEKTDSSSSSSALSLSSPITSIPSSCCALDPSLFSLIFSVISHATEKRQSGRRRSREFSSFPSEREEEENKDRQSFSPSHNRDSFESRLSRENVRTIATGEGKEEETGEKQETSSSSSPRRQSCLESSSPQRRFASPSLADNPSPDETGIIAASSASSSSSSSSHEEVKKIHRKKKKKEEEMKGSQVQYARSRLIAKYLRFPCWGICELSRSHLGCLPFTLNKEGIQTNRNKDSEDSSRKDLRKGERFFFPCASSPVYCPGCCERVLSLTYCSHVHQHQHDFSSSPSLCSNSSSSSLSPSSFFSYHSPSHRQSSCGVVLTKKARKLLLRSAAELASRLFLLRVTFDFLLLLQSPHVFPFLRVCCARVFHQGSTVHTPDLGGEGEENKEIDENEDHLSSRPCQIPSCFDARIHRQEDNDGKTQEDEKICQEGSASLVYMKKREEEKRQEKYEAEMKELQYVIEAIPSRAEELLRIDVRKGLYILTYRRERIRRTDEYDIISPSNHRQRSHGEEERVRGDQERTVEEQEEDENEEEEEEEDTLRETNDYVKGEKEGKLEKEEEIVERKSVDGTELSRTGREEKGEKRRGEEEIEESSDMKKIVKEEEEGRKVSYDSFDGRDSQEVDRKKKTKREKEQDSAQEMSIVMREGREEPQDRDKEEEEEKKAIDVRHNNDRERKRMKDVEGVEKSRFREASQRGRERNEDEGDVVTRIDFLFPVHRVVQSLKRTASASAPLYLFLYLKEIFDICPQATKDYYFLQVYLYLRFAPHLLLSFLQRADGGYDCNEVLTLIRTVSGGAPAYLSSSSNSHSSPYLQGNDHDRSAYTTALYTYILNSLHDGESSSPPLLPPLESLPSSASSLLSLSSSPGDHRLLIPTPFCSSSPTLTDPSSKQPCMLPFSSSLPPALLHCEAFLLGRLGRFSEALHILVEDLADIPAAVSLAWESSDPSVWKILVSAIVVQRPCYITEMMDSLDDHLKGTSSAYIRRNEGSWWESDDDVVFLTTNEGKRDEKREDHRHDDHPMLLLKKERGLQSSHEENRHKNFNVDRNSHHLSGASSSLSRSRRPSSSDKCQISDIGGDAFSFQPESSRSPHASVYSSSQRGETGWREEEQTMKKKGLSKETKTEEKEEDAKGDKGQDDDKEDISEGQGKRQKGEKEVDHPESEDPKTEDERRRKADALGRVATSPRKGGDNEKKRETSLRSPDFLEEEEARLTSEKSISVQPTPTIESSSHSLLPPSKSSTHEKQEDLLSSSSSSPPSISTEPRAISQIPSREDKIAQQEEEETGQVRSRRRRRREGERRGSVGEKAHNTAHSDEGGGAAAVAALLAPLHLLKSLPSHAIHLIPRLQRRLSPLFKQRQLKEDFWTAANACLEEDLKLLGHQLLLRRRRGVAICPGAASSSSSSLTGASLYQNQHYATSPWTGSNTTGRRRAGEEGEEGKRSFMMMMNRGETRGKAGEKNSMYVTGDGRGIGEGEEVRYLSFENARSKYDREKTQRLLKAVRKRIEELEREMKEEERERRRIFSEGEVRKEGETPRSSRCERRDMMRMVDGNKEMRETSVQGKQGFSAGKRGTSLFPTTEGYRVLASSDFEERILMKLSQTKQATFQKKRANTDIVLTRVSPKLNKNDNQGMLKKTEERDLSSSLTTSSPSSHPRHHTLPSSATIDGSSSLFLSLQKGSIPSSEKTSSSLEKSHLLLPSHRKNHAEVSIESTKTTPPPPSRQSGPINSNPSSLSTSVSSSSSASSSYTGTLQEHEEVQDNETEASLDGTGGEGVDERMTTHTRGSSGGREGEGKTGARLGEGSSRHRSKHQSIFRSLLSIHPGTGGGGGGASSSRESSHQQAGGLETSSSSALGLLGGPRGRAPGDVASSHCNAPGNNSNSLGETRPEVHQSVGSHSDHYGKEMNMGGMAGEGGDREGLRMNEETQGSEEMRVFEKKKKKGSGESGRGERDDNGQLREDERRSYDSRVIDNVEGMKALEVYLQSDHDYKSNKRRHEGDSSLERFFSFLLTDCVICGHAINSKPGPRLDWKCHTSGLTSDASSSSSSRRNSSACKEVMFLERNRLSSMKENIFSSSSSSCMTPSCPSSMAYLRDERGSPFRSDFHFRQLSSRWSPGRSPSAIVAFYCGHSAHRECLLAARTIAPEEEESYSTSFRHHFQQDFTSSTHHISCSSPRYNRVKTPLSSRRIGIWKGTIESTGGGRGHRDSVTPRREGESPAYLSMLTEAGGEPAGSLSDRCHGDRRSRGRLGEEKEEERGRNEEPEEGRRNAMEKDGNEDVGGGRTTGEESRRGSRSSSSGVQRSLRTTDSRMNEMKEENPSSRERKRHKQKEDEKEGDDEKKQRRLLSLSYHCPVCQQTPLTAWLTEGCIFGQQEELQMTRET</sequence>
<keyword evidence="5" id="KW-1185">Reference proteome</keyword>
<feature type="compositionally biased region" description="Basic and acidic residues" evidence="2">
    <location>
        <begin position="28"/>
        <end position="106"/>
    </location>
</feature>
<feature type="compositionally biased region" description="Low complexity" evidence="2">
    <location>
        <begin position="4367"/>
        <end position="4385"/>
    </location>
</feature>
<feature type="region of interest" description="Disordered" evidence="2">
    <location>
        <begin position="4318"/>
        <end position="4604"/>
    </location>
</feature>
<feature type="compositionally biased region" description="Low complexity" evidence="2">
    <location>
        <begin position="4281"/>
        <end position="4291"/>
    </location>
</feature>
<feature type="region of interest" description="Disordered" evidence="2">
    <location>
        <begin position="4259"/>
        <end position="4303"/>
    </location>
</feature>
<feature type="region of interest" description="Disordered" evidence="2">
    <location>
        <begin position="1282"/>
        <end position="1363"/>
    </location>
</feature>
<feature type="compositionally biased region" description="Basic and acidic residues" evidence="2">
    <location>
        <begin position="3827"/>
        <end position="3838"/>
    </location>
</feature>
<feature type="compositionally biased region" description="Basic and acidic residues" evidence="2">
    <location>
        <begin position="3235"/>
        <end position="3276"/>
    </location>
</feature>
<feature type="compositionally biased region" description="Basic and acidic residues" evidence="2">
    <location>
        <begin position="3181"/>
        <end position="3209"/>
    </location>
</feature>
<feature type="compositionally biased region" description="Low complexity" evidence="2">
    <location>
        <begin position="4318"/>
        <end position="4337"/>
    </location>
</feature>
<feature type="region of interest" description="Disordered" evidence="2">
    <location>
        <begin position="2090"/>
        <end position="2124"/>
    </location>
</feature>
<name>A0A2C6JRB0_9APIC</name>
<feature type="compositionally biased region" description="Basic and acidic residues" evidence="2">
    <location>
        <begin position="1652"/>
        <end position="1723"/>
    </location>
</feature>
<feature type="region of interest" description="Disordered" evidence="2">
    <location>
        <begin position="692"/>
        <end position="716"/>
    </location>
</feature>
<feature type="region of interest" description="Disordered" evidence="2">
    <location>
        <begin position="3141"/>
        <end position="3342"/>
    </location>
</feature>
<evidence type="ECO:0000259" key="3">
    <source>
        <dbReference type="Pfam" id="PF23411"/>
    </source>
</evidence>
<feature type="compositionally biased region" description="Basic and acidic residues" evidence="2">
    <location>
        <begin position="3215"/>
        <end position="3228"/>
    </location>
</feature>
<feature type="region of interest" description="Disordered" evidence="2">
    <location>
        <begin position="148"/>
        <end position="640"/>
    </location>
</feature>
<feature type="compositionally biased region" description="Acidic residues" evidence="2">
    <location>
        <begin position="1098"/>
        <end position="1109"/>
    </location>
</feature>
<organism evidence="4 5">
    <name type="scientific">Cystoisospora suis</name>
    <dbReference type="NCBI Taxonomy" id="483139"/>
    <lineage>
        <taxon>Eukaryota</taxon>
        <taxon>Sar</taxon>
        <taxon>Alveolata</taxon>
        <taxon>Apicomplexa</taxon>
        <taxon>Conoidasida</taxon>
        <taxon>Coccidia</taxon>
        <taxon>Eucoccidiorida</taxon>
        <taxon>Eimeriorina</taxon>
        <taxon>Sarcocystidae</taxon>
        <taxon>Cystoisospora</taxon>
    </lineage>
</organism>
<dbReference type="Pfam" id="PF23411">
    <property type="entry name" value="Beta-prop_Vps41"/>
    <property type="match status" value="1"/>
</dbReference>
<dbReference type="EMBL" id="MIGC01004374">
    <property type="protein sequence ID" value="PHJ18151.1"/>
    <property type="molecule type" value="Genomic_DNA"/>
</dbReference>
<feature type="region of interest" description="Disordered" evidence="2">
    <location>
        <begin position="1"/>
        <end position="128"/>
    </location>
</feature>
<dbReference type="RefSeq" id="XP_067919860.1">
    <property type="nucleotide sequence ID" value="XM_068068163.1"/>
</dbReference>
<feature type="compositionally biased region" description="Basic and acidic residues" evidence="2">
    <location>
        <begin position="4552"/>
        <end position="4573"/>
    </location>
</feature>
<dbReference type="InterPro" id="IPR026306">
    <property type="entry name" value="RSBN1/Dpy-2/CEP530"/>
</dbReference>
<feature type="compositionally biased region" description="Acidic residues" evidence="2">
    <location>
        <begin position="3021"/>
        <end position="3033"/>
    </location>
</feature>
<feature type="compositionally biased region" description="Basic and acidic residues" evidence="2">
    <location>
        <begin position="3286"/>
        <end position="3341"/>
    </location>
</feature>
<evidence type="ECO:0000313" key="5">
    <source>
        <dbReference type="Proteomes" id="UP000221165"/>
    </source>
</evidence>
<feature type="compositionally biased region" description="Polar residues" evidence="2">
    <location>
        <begin position="4056"/>
        <end position="4066"/>
    </location>
</feature>
<feature type="compositionally biased region" description="Basic and acidic residues" evidence="2">
    <location>
        <begin position="2233"/>
        <end position="2242"/>
    </location>
</feature>
<feature type="compositionally biased region" description="Basic and acidic residues" evidence="2">
    <location>
        <begin position="315"/>
        <end position="342"/>
    </location>
</feature>
<feature type="compositionally biased region" description="Basic and acidic residues" evidence="2">
    <location>
        <begin position="4841"/>
        <end position="4853"/>
    </location>
</feature>
<feature type="compositionally biased region" description="Basic and acidic residues" evidence="2">
    <location>
        <begin position="3935"/>
        <end position="3955"/>
    </location>
</feature>
<feature type="compositionally biased region" description="Low complexity" evidence="2">
    <location>
        <begin position="3868"/>
        <end position="3879"/>
    </location>
</feature>
<dbReference type="VEuPathDB" id="ToxoDB:CSUI_008024"/>
<feature type="compositionally biased region" description="Basic and acidic residues" evidence="2">
    <location>
        <begin position="1739"/>
        <end position="1748"/>
    </location>
</feature>
<feature type="region of interest" description="Disordered" evidence="2">
    <location>
        <begin position="3017"/>
        <end position="3038"/>
    </location>
</feature>
<feature type="compositionally biased region" description="Basic and acidic residues" evidence="2">
    <location>
        <begin position="859"/>
        <end position="899"/>
    </location>
</feature>
<proteinExistence type="predicted"/>
<dbReference type="PANTHER" id="PTHR13354:SF11">
    <property type="entry name" value="LYSINE-SPECIFIC DEMETHYLASE 9"/>
    <property type="match status" value="1"/>
</dbReference>
<feature type="compositionally biased region" description="Low complexity" evidence="2">
    <location>
        <begin position="595"/>
        <end position="616"/>
    </location>
</feature>
<feature type="compositionally biased region" description="Acidic residues" evidence="2">
    <location>
        <begin position="3165"/>
        <end position="3180"/>
    </location>
</feature>
<feature type="compositionally biased region" description="Low complexity" evidence="2">
    <location>
        <begin position="1751"/>
        <end position="1767"/>
    </location>
</feature>
<feature type="compositionally biased region" description="Low complexity" evidence="2">
    <location>
        <begin position="698"/>
        <end position="716"/>
    </location>
</feature>
<evidence type="ECO:0000313" key="4">
    <source>
        <dbReference type="EMBL" id="PHJ18151.1"/>
    </source>
</evidence>
<feature type="compositionally biased region" description="Basic and acidic residues" evidence="2">
    <location>
        <begin position="1282"/>
        <end position="1293"/>
    </location>
</feature>
<feature type="region of interest" description="Disordered" evidence="2">
    <location>
        <begin position="1632"/>
        <end position="1767"/>
    </location>
</feature>
<feature type="compositionally biased region" description="Polar residues" evidence="2">
    <location>
        <begin position="3723"/>
        <end position="3741"/>
    </location>
</feature>
<feature type="compositionally biased region" description="Low complexity" evidence="2">
    <location>
        <begin position="159"/>
        <end position="178"/>
    </location>
</feature>
<feature type="compositionally biased region" description="Basic and acidic residues" evidence="2">
    <location>
        <begin position="1424"/>
        <end position="1440"/>
    </location>
</feature>
<feature type="compositionally biased region" description="Low complexity" evidence="2">
    <location>
        <begin position="2792"/>
        <end position="2803"/>
    </location>
</feature>
<feature type="compositionally biased region" description="Low complexity" evidence="2">
    <location>
        <begin position="3890"/>
        <end position="3900"/>
    </location>
</feature>
<keyword evidence="1" id="KW-0175">Coiled coil</keyword>
<feature type="region of interest" description="Disordered" evidence="2">
    <location>
        <begin position="1045"/>
        <end position="1118"/>
    </location>
</feature>